<reference evidence="1 2" key="1">
    <citation type="submission" date="2024-11" db="EMBL/GenBank/DDBJ databases">
        <title>A near-complete genome assembly of Cinchona calisaya.</title>
        <authorList>
            <person name="Lian D.C."/>
            <person name="Zhao X.W."/>
            <person name="Wei L."/>
        </authorList>
    </citation>
    <scope>NUCLEOTIDE SEQUENCE [LARGE SCALE GENOMIC DNA]</scope>
    <source>
        <tissue evidence="1">Nenye</tissue>
    </source>
</reference>
<evidence type="ECO:0000313" key="2">
    <source>
        <dbReference type="Proteomes" id="UP001630127"/>
    </source>
</evidence>
<sequence>MWMRDDECEAIIQDNWTCAQEDMLTNGQRLDLNLDFINGVPEEMKNELLRVFDESKIKIALSKMHSLKALDPVQMGFKLDFTKGCDGIGVVIRDKLGDTVVCLETGKAMRVNRTGNEAAHGLAQL</sequence>
<proteinExistence type="predicted"/>
<dbReference type="EMBL" id="JBJUIK010000011">
    <property type="protein sequence ID" value="KAL3513133.1"/>
    <property type="molecule type" value="Genomic_DNA"/>
</dbReference>
<keyword evidence="2" id="KW-1185">Reference proteome</keyword>
<dbReference type="AlphaFoldDB" id="A0ABD2Z0U6"/>
<gene>
    <name evidence="1" type="ORF">ACH5RR_025850</name>
</gene>
<name>A0ABD2Z0U6_9GENT</name>
<evidence type="ECO:0000313" key="1">
    <source>
        <dbReference type="EMBL" id="KAL3513133.1"/>
    </source>
</evidence>
<accession>A0ABD2Z0U6</accession>
<organism evidence="1 2">
    <name type="scientific">Cinchona calisaya</name>
    <dbReference type="NCBI Taxonomy" id="153742"/>
    <lineage>
        <taxon>Eukaryota</taxon>
        <taxon>Viridiplantae</taxon>
        <taxon>Streptophyta</taxon>
        <taxon>Embryophyta</taxon>
        <taxon>Tracheophyta</taxon>
        <taxon>Spermatophyta</taxon>
        <taxon>Magnoliopsida</taxon>
        <taxon>eudicotyledons</taxon>
        <taxon>Gunneridae</taxon>
        <taxon>Pentapetalae</taxon>
        <taxon>asterids</taxon>
        <taxon>lamiids</taxon>
        <taxon>Gentianales</taxon>
        <taxon>Rubiaceae</taxon>
        <taxon>Cinchonoideae</taxon>
        <taxon>Cinchoneae</taxon>
        <taxon>Cinchona</taxon>
    </lineage>
</organism>
<comment type="caution">
    <text evidence="1">The sequence shown here is derived from an EMBL/GenBank/DDBJ whole genome shotgun (WGS) entry which is preliminary data.</text>
</comment>
<protein>
    <submittedName>
        <fullName evidence="1">Uncharacterized protein</fullName>
    </submittedName>
</protein>
<dbReference type="Proteomes" id="UP001630127">
    <property type="component" value="Unassembled WGS sequence"/>
</dbReference>